<reference evidence="8 9" key="1">
    <citation type="journal article" date="2018" name="Environ. Microbiol.">
        <title>Novel energy conservation strategies and behaviour of Pelotomaculum schinkii driving syntrophic propionate catabolism.</title>
        <authorList>
            <person name="Hidalgo-Ahumada C.A.P."/>
            <person name="Nobu M.K."/>
            <person name="Narihiro T."/>
            <person name="Tamaki H."/>
            <person name="Liu W.T."/>
            <person name="Kamagata Y."/>
            <person name="Stams A.J.M."/>
            <person name="Imachi H."/>
            <person name="Sousa D.Z."/>
        </authorList>
    </citation>
    <scope>NUCLEOTIDE SEQUENCE [LARGE SCALE GENOMIC DNA]</scope>
    <source>
        <strain evidence="8 9">HH</strain>
    </source>
</reference>
<dbReference type="EMBL" id="QFGA01000001">
    <property type="protein sequence ID" value="TEB08539.1"/>
    <property type="molecule type" value="Genomic_DNA"/>
</dbReference>
<comment type="subcellular location">
    <subcellularLocation>
        <location evidence="1">Cell membrane</location>
        <topology evidence="1">Multi-pass membrane protein</topology>
    </subcellularLocation>
</comment>
<evidence type="ECO:0000313" key="9">
    <source>
        <dbReference type="Proteomes" id="UP000298324"/>
    </source>
</evidence>
<feature type="transmembrane region" description="Helical" evidence="6">
    <location>
        <begin position="315"/>
        <end position="334"/>
    </location>
</feature>
<evidence type="ECO:0000256" key="2">
    <source>
        <dbReference type="ARBA" id="ARBA00022448"/>
    </source>
</evidence>
<keyword evidence="2" id="KW-0813">Transport</keyword>
<organism evidence="8 9">
    <name type="scientific">Pelotomaculum schinkii</name>
    <dbReference type="NCBI Taxonomy" id="78350"/>
    <lineage>
        <taxon>Bacteria</taxon>
        <taxon>Bacillati</taxon>
        <taxon>Bacillota</taxon>
        <taxon>Clostridia</taxon>
        <taxon>Eubacteriales</taxon>
        <taxon>Desulfotomaculaceae</taxon>
        <taxon>Pelotomaculum</taxon>
    </lineage>
</organism>
<feature type="transmembrane region" description="Helical" evidence="6">
    <location>
        <begin position="117"/>
        <end position="137"/>
    </location>
</feature>
<evidence type="ECO:0000256" key="1">
    <source>
        <dbReference type="ARBA" id="ARBA00004651"/>
    </source>
</evidence>
<keyword evidence="5 6" id="KW-0472">Membrane</keyword>
<feature type="transmembrane region" description="Helical" evidence="6">
    <location>
        <begin position="149"/>
        <end position="172"/>
    </location>
</feature>
<sequence length="424" mass="45787">MENAKTASIKLEVAPSFRWLALALNCLVMTFFFMAVQLVATFGTVIMTDWKLNTAQFGMLVTMTFLSYALFNYFGGSWGAKIGTRNIVTIGIVIAIVSTVIWPFVHNYTVMLGVRFIQGISGGIFMGSVLGSAAVWFPARERGFTQGILLGFMGIGFVVDSALAPILLNAGYNWQNGSAMLIGIPGVIIGILYFLLFKDLAQLYPGVETIDDILPKTTGENTAAESSTNEYVQPETWEATIRSTKFWLAAVNIFANCFIVFTLGSYLPLLLANDMKLGPETVASVLAVTFFSTLIASPLGGLLSDKVFHSKRYPVIVIGFALCLVFCLWVPYASLGLLPFVLFVAYGSIPFVNGPFWCLPAELVRPAFAGRASGMLLFLGLLGGVIANPIVGSFVDMTGSNYIALYIFAAMSVLGLVTGLAIKK</sequence>
<keyword evidence="3 6" id="KW-0812">Transmembrane</keyword>
<dbReference type="GO" id="GO:0022857">
    <property type="term" value="F:transmembrane transporter activity"/>
    <property type="evidence" value="ECO:0007669"/>
    <property type="project" value="InterPro"/>
</dbReference>
<dbReference type="Pfam" id="PF07690">
    <property type="entry name" value="MFS_1"/>
    <property type="match status" value="1"/>
</dbReference>
<feature type="transmembrane region" description="Helical" evidence="6">
    <location>
        <begin position="340"/>
        <end position="360"/>
    </location>
</feature>
<dbReference type="InterPro" id="IPR050382">
    <property type="entry name" value="MFS_Na/Anion_cotransporter"/>
</dbReference>
<keyword evidence="4 6" id="KW-1133">Transmembrane helix</keyword>
<dbReference type="InterPro" id="IPR036259">
    <property type="entry name" value="MFS_trans_sf"/>
</dbReference>
<feature type="transmembrane region" description="Helical" evidence="6">
    <location>
        <begin position="403"/>
        <end position="422"/>
    </location>
</feature>
<evidence type="ECO:0000259" key="7">
    <source>
        <dbReference type="PROSITE" id="PS50850"/>
    </source>
</evidence>
<dbReference type="Gene3D" id="1.20.1250.20">
    <property type="entry name" value="MFS general substrate transporter like domains"/>
    <property type="match status" value="2"/>
</dbReference>
<evidence type="ECO:0000256" key="5">
    <source>
        <dbReference type="ARBA" id="ARBA00023136"/>
    </source>
</evidence>
<evidence type="ECO:0000313" key="8">
    <source>
        <dbReference type="EMBL" id="TEB08539.1"/>
    </source>
</evidence>
<keyword evidence="9" id="KW-1185">Reference proteome</keyword>
<dbReference type="RefSeq" id="WP_190240114.1">
    <property type="nucleotide sequence ID" value="NZ_QFGA01000001.1"/>
</dbReference>
<dbReference type="AlphaFoldDB" id="A0A4Y7RII1"/>
<gene>
    <name evidence="8" type="primary">sauU</name>
    <name evidence="8" type="ORF">Psch_02103</name>
</gene>
<proteinExistence type="predicted"/>
<feature type="transmembrane region" description="Helical" evidence="6">
    <location>
        <begin position="246"/>
        <end position="269"/>
    </location>
</feature>
<evidence type="ECO:0000256" key="3">
    <source>
        <dbReference type="ARBA" id="ARBA00022692"/>
    </source>
</evidence>
<protein>
    <submittedName>
        <fullName evidence="8">Putative sulfoacetate transporter SauU</fullName>
    </submittedName>
</protein>
<dbReference type="PROSITE" id="PS50850">
    <property type="entry name" value="MFS"/>
    <property type="match status" value="1"/>
</dbReference>
<feature type="domain" description="Major facilitator superfamily (MFS) profile" evidence="7">
    <location>
        <begin position="18"/>
        <end position="424"/>
    </location>
</feature>
<feature type="transmembrane region" description="Helical" evidence="6">
    <location>
        <begin position="55"/>
        <end position="75"/>
    </location>
</feature>
<feature type="transmembrane region" description="Helical" evidence="6">
    <location>
        <begin position="178"/>
        <end position="196"/>
    </location>
</feature>
<dbReference type="PANTHER" id="PTHR11662">
    <property type="entry name" value="SOLUTE CARRIER FAMILY 17"/>
    <property type="match status" value="1"/>
</dbReference>
<feature type="transmembrane region" description="Helical" evidence="6">
    <location>
        <begin position="372"/>
        <end position="391"/>
    </location>
</feature>
<dbReference type="Proteomes" id="UP000298324">
    <property type="component" value="Unassembled WGS sequence"/>
</dbReference>
<dbReference type="InterPro" id="IPR011701">
    <property type="entry name" value="MFS"/>
</dbReference>
<dbReference type="GO" id="GO:0005886">
    <property type="term" value="C:plasma membrane"/>
    <property type="evidence" value="ECO:0007669"/>
    <property type="project" value="UniProtKB-SubCell"/>
</dbReference>
<dbReference type="SUPFAM" id="SSF103473">
    <property type="entry name" value="MFS general substrate transporter"/>
    <property type="match status" value="1"/>
</dbReference>
<evidence type="ECO:0000256" key="6">
    <source>
        <dbReference type="SAM" id="Phobius"/>
    </source>
</evidence>
<name>A0A4Y7RII1_9FIRM</name>
<comment type="caution">
    <text evidence="8">The sequence shown here is derived from an EMBL/GenBank/DDBJ whole genome shotgun (WGS) entry which is preliminary data.</text>
</comment>
<dbReference type="InterPro" id="IPR020846">
    <property type="entry name" value="MFS_dom"/>
</dbReference>
<feature type="transmembrane region" description="Helical" evidence="6">
    <location>
        <begin position="281"/>
        <end position="303"/>
    </location>
</feature>
<accession>A0A4Y7RII1</accession>
<dbReference type="PANTHER" id="PTHR11662:SF399">
    <property type="entry name" value="FI19708P1-RELATED"/>
    <property type="match status" value="1"/>
</dbReference>
<feature type="transmembrane region" description="Helical" evidence="6">
    <location>
        <begin position="20"/>
        <end position="43"/>
    </location>
</feature>
<feature type="transmembrane region" description="Helical" evidence="6">
    <location>
        <begin position="87"/>
        <end position="105"/>
    </location>
</feature>
<evidence type="ECO:0000256" key="4">
    <source>
        <dbReference type="ARBA" id="ARBA00022989"/>
    </source>
</evidence>